<evidence type="ECO:0000313" key="3">
    <source>
        <dbReference type="Proteomes" id="UP001151699"/>
    </source>
</evidence>
<proteinExistence type="predicted"/>
<gene>
    <name evidence="2" type="ORF">Bhyg_02369</name>
</gene>
<evidence type="ECO:0000313" key="2">
    <source>
        <dbReference type="EMBL" id="KAJ6647149.1"/>
    </source>
</evidence>
<dbReference type="OrthoDB" id="10444632at2759"/>
<dbReference type="Proteomes" id="UP001151699">
    <property type="component" value="Chromosome A"/>
</dbReference>
<feature type="compositionally biased region" description="Polar residues" evidence="1">
    <location>
        <begin position="1"/>
        <end position="10"/>
    </location>
</feature>
<dbReference type="AlphaFoldDB" id="A0A9Q0ND36"/>
<keyword evidence="3" id="KW-1185">Reference proteome</keyword>
<evidence type="ECO:0000256" key="1">
    <source>
        <dbReference type="SAM" id="MobiDB-lite"/>
    </source>
</evidence>
<accession>A0A9Q0ND36</accession>
<protein>
    <submittedName>
        <fullName evidence="2">Uncharacterized protein</fullName>
    </submittedName>
</protein>
<dbReference type="EMBL" id="WJQU01000001">
    <property type="protein sequence ID" value="KAJ6647149.1"/>
    <property type="molecule type" value="Genomic_DNA"/>
</dbReference>
<reference evidence="2" key="1">
    <citation type="submission" date="2022-07" db="EMBL/GenBank/DDBJ databases">
        <authorList>
            <person name="Trinca V."/>
            <person name="Uliana J.V.C."/>
            <person name="Torres T.T."/>
            <person name="Ward R.J."/>
            <person name="Monesi N."/>
        </authorList>
    </citation>
    <scope>NUCLEOTIDE SEQUENCE</scope>
    <source>
        <strain evidence="2">HSMRA1968</strain>
        <tissue evidence="2">Whole embryos</tissue>
    </source>
</reference>
<organism evidence="2 3">
    <name type="scientific">Pseudolycoriella hygida</name>
    <dbReference type="NCBI Taxonomy" id="35572"/>
    <lineage>
        <taxon>Eukaryota</taxon>
        <taxon>Metazoa</taxon>
        <taxon>Ecdysozoa</taxon>
        <taxon>Arthropoda</taxon>
        <taxon>Hexapoda</taxon>
        <taxon>Insecta</taxon>
        <taxon>Pterygota</taxon>
        <taxon>Neoptera</taxon>
        <taxon>Endopterygota</taxon>
        <taxon>Diptera</taxon>
        <taxon>Nematocera</taxon>
        <taxon>Sciaroidea</taxon>
        <taxon>Sciaridae</taxon>
        <taxon>Pseudolycoriella</taxon>
    </lineage>
</organism>
<sequence length="213" mass="24244">MDSSASTSEKQSSRSSDNERTTDSDSRTSHSYRKSTKSSTLQAFFSFEEALAQFHSHILTKYDDVGHGDIDEMRKILEAMDTKCESMKYVFTNFILRLDKAIKLYETKKPTDLATDANSVTSLEKLERNRSKLFKGNLTIKEIFDVLNQGIVKLRMSIGEKVQKSIYDGYSCSMDKKLKSLKVLCEDIDDELDQIGKYINKAIERNNSISNDG</sequence>
<name>A0A9Q0ND36_9DIPT</name>
<comment type="caution">
    <text evidence="2">The sequence shown here is derived from an EMBL/GenBank/DDBJ whole genome shotgun (WGS) entry which is preliminary data.</text>
</comment>
<feature type="compositionally biased region" description="Basic and acidic residues" evidence="1">
    <location>
        <begin position="16"/>
        <end position="28"/>
    </location>
</feature>
<feature type="region of interest" description="Disordered" evidence="1">
    <location>
        <begin position="1"/>
        <end position="34"/>
    </location>
</feature>